<dbReference type="EMBL" id="UZAH01005165">
    <property type="protein sequence ID" value="VDO28723.1"/>
    <property type="molecule type" value="Genomic_DNA"/>
</dbReference>
<keyword evidence="6" id="KW-1003">Cell membrane</keyword>
<dbReference type="Proteomes" id="UP000050761">
    <property type="component" value="Unassembled WGS sequence"/>
</dbReference>
<dbReference type="GO" id="GO:0005886">
    <property type="term" value="C:plasma membrane"/>
    <property type="evidence" value="ECO:0007669"/>
    <property type="project" value="UniProtKB-SubCell"/>
</dbReference>
<evidence type="ECO:0000256" key="4">
    <source>
        <dbReference type="ARBA" id="ARBA00023136"/>
    </source>
</evidence>
<keyword evidence="2" id="KW-0812">Transmembrane</keyword>
<dbReference type="OrthoDB" id="201595at2759"/>
<dbReference type="InterPro" id="IPR000615">
    <property type="entry name" value="Bestrophin"/>
</dbReference>
<keyword evidence="6" id="KW-0406">Ion transport</keyword>
<keyword evidence="6" id="KW-0407">Ion channel</keyword>
<evidence type="ECO:0000313" key="7">
    <source>
        <dbReference type="EMBL" id="VDO28723.1"/>
    </source>
</evidence>
<keyword evidence="4" id="KW-0472">Membrane</keyword>
<reference evidence="9" key="2">
    <citation type="submission" date="2019-09" db="UniProtKB">
        <authorList>
            <consortium name="WormBaseParasite"/>
        </authorList>
    </citation>
    <scope>IDENTIFICATION</scope>
</reference>
<comment type="subcellular location">
    <subcellularLocation>
        <location evidence="6">Cell membrane</location>
        <topology evidence="6">Multi-pass membrane protein</topology>
    </subcellularLocation>
    <subcellularLocation>
        <location evidence="1">Membrane</location>
    </subcellularLocation>
</comment>
<dbReference type="GO" id="GO:0034707">
    <property type="term" value="C:chloride channel complex"/>
    <property type="evidence" value="ECO:0007669"/>
    <property type="project" value="UniProtKB-KW"/>
</dbReference>
<dbReference type="WBParaSite" id="HPBE_0000283801-mRNA-1">
    <property type="protein sequence ID" value="HPBE_0000283801-mRNA-1"/>
    <property type="gene ID" value="HPBE_0000283801"/>
</dbReference>
<evidence type="ECO:0000256" key="2">
    <source>
        <dbReference type="ARBA" id="ARBA00022692"/>
    </source>
</evidence>
<evidence type="ECO:0000256" key="5">
    <source>
        <dbReference type="ARBA" id="ARBA00034769"/>
    </source>
</evidence>
<proteinExistence type="inferred from homology"/>
<sequence length="144" mass="16915">MLIRLRPCVAGFLNKNELKHLENIKLSYNKYWAPLHWAICTCVKALEKEYFETTFAMICVQNVSWPLCGYKYGFARLSDQQTMERLKIQREKTENSNDSSTTLICNVTIRIQEIKAFRTNLALLCNFDWVPVPLAYPQVRFLRS</sequence>
<name>A0A183F9J6_HELPZ</name>
<accession>A0A183F9J6</accession>
<keyword evidence="6" id="KW-0868">Chloride</keyword>
<reference evidence="7 8" key="1">
    <citation type="submission" date="2018-11" db="EMBL/GenBank/DDBJ databases">
        <authorList>
            <consortium name="Pathogen Informatics"/>
        </authorList>
    </citation>
    <scope>NUCLEOTIDE SEQUENCE [LARGE SCALE GENOMIC DNA]</scope>
</reference>
<keyword evidence="6" id="KW-0869">Chloride channel</keyword>
<protein>
    <recommendedName>
        <fullName evidence="6">Bestrophin homolog</fullName>
    </recommendedName>
</protein>
<comment type="function">
    <text evidence="6">Forms chloride channels.</text>
</comment>
<dbReference type="Pfam" id="PF01062">
    <property type="entry name" value="Bestrophin"/>
    <property type="match status" value="1"/>
</dbReference>
<organism evidence="8 9">
    <name type="scientific">Heligmosomoides polygyrus</name>
    <name type="common">Parasitic roundworm</name>
    <dbReference type="NCBI Taxonomy" id="6339"/>
    <lineage>
        <taxon>Eukaryota</taxon>
        <taxon>Metazoa</taxon>
        <taxon>Ecdysozoa</taxon>
        <taxon>Nematoda</taxon>
        <taxon>Chromadorea</taxon>
        <taxon>Rhabditida</taxon>
        <taxon>Rhabditina</taxon>
        <taxon>Rhabditomorpha</taxon>
        <taxon>Strongyloidea</taxon>
        <taxon>Heligmosomidae</taxon>
        <taxon>Heligmosomoides</taxon>
    </lineage>
</organism>
<dbReference type="AlphaFoldDB" id="A0A183F9J6"/>
<evidence type="ECO:0000256" key="1">
    <source>
        <dbReference type="ARBA" id="ARBA00004370"/>
    </source>
</evidence>
<dbReference type="GO" id="GO:0005254">
    <property type="term" value="F:chloride channel activity"/>
    <property type="evidence" value="ECO:0007669"/>
    <property type="project" value="UniProtKB-KW"/>
</dbReference>
<gene>
    <name evidence="7" type="ORF">HPBE_LOCUS2839</name>
</gene>
<accession>A0A3P7V9G1</accession>
<keyword evidence="3" id="KW-1133">Transmembrane helix</keyword>
<evidence type="ECO:0000313" key="9">
    <source>
        <dbReference type="WBParaSite" id="HPBE_0000283801-mRNA-1"/>
    </source>
</evidence>
<evidence type="ECO:0000313" key="8">
    <source>
        <dbReference type="Proteomes" id="UP000050761"/>
    </source>
</evidence>
<evidence type="ECO:0000256" key="6">
    <source>
        <dbReference type="RuleBase" id="RU363126"/>
    </source>
</evidence>
<keyword evidence="8" id="KW-1185">Reference proteome</keyword>
<dbReference type="InterPro" id="IPR021134">
    <property type="entry name" value="Bestrophin-like"/>
</dbReference>
<evidence type="ECO:0000256" key="3">
    <source>
        <dbReference type="ARBA" id="ARBA00022989"/>
    </source>
</evidence>
<comment type="similarity">
    <text evidence="5 6">Belongs to the anion channel-forming bestrophin (TC 1.A.46) family. Calcium-sensitive chloride channel subfamily.</text>
</comment>
<keyword evidence="6" id="KW-0813">Transport</keyword>
<dbReference type="PANTHER" id="PTHR10736">
    <property type="entry name" value="BESTROPHIN"/>
    <property type="match status" value="1"/>
</dbReference>
<dbReference type="PANTHER" id="PTHR10736:SF19">
    <property type="entry name" value="BESTROPHIN HOMOLOG"/>
    <property type="match status" value="1"/>
</dbReference>